<feature type="region of interest" description="Disordered" evidence="1">
    <location>
        <begin position="14"/>
        <end position="49"/>
    </location>
</feature>
<evidence type="ECO:0008006" key="4">
    <source>
        <dbReference type="Google" id="ProtNLM"/>
    </source>
</evidence>
<evidence type="ECO:0000256" key="1">
    <source>
        <dbReference type="SAM" id="MobiDB-lite"/>
    </source>
</evidence>
<gene>
    <name evidence="2" type="ORF">ElyMa_000066600</name>
</gene>
<organism evidence="2 3">
    <name type="scientific">Elysia marginata</name>
    <dbReference type="NCBI Taxonomy" id="1093978"/>
    <lineage>
        <taxon>Eukaryota</taxon>
        <taxon>Metazoa</taxon>
        <taxon>Spiralia</taxon>
        <taxon>Lophotrochozoa</taxon>
        <taxon>Mollusca</taxon>
        <taxon>Gastropoda</taxon>
        <taxon>Heterobranchia</taxon>
        <taxon>Euthyneura</taxon>
        <taxon>Panpulmonata</taxon>
        <taxon>Sacoglossa</taxon>
        <taxon>Placobranchoidea</taxon>
        <taxon>Plakobranchidae</taxon>
        <taxon>Elysia</taxon>
    </lineage>
</organism>
<comment type="caution">
    <text evidence="2">The sequence shown here is derived from an EMBL/GenBank/DDBJ whole genome shotgun (WGS) entry which is preliminary data.</text>
</comment>
<accession>A0AAV4EGQ1</accession>
<keyword evidence="3" id="KW-1185">Reference proteome</keyword>
<protein>
    <recommendedName>
        <fullName evidence="4">PiggyBac transposable element-derived protein domain-containing protein</fullName>
    </recommendedName>
</protein>
<dbReference type="Proteomes" id="UP000762676">
    <property type="component" value="Unassembled WGS sequence"/>
</dbReference>
<evidence type="ECO:0000313" key="2">
    <source>
        <dbReference type="EMBL" id="GFR59939.1"/>
    </source>
</evidence>
<reference evidence="2 3" key="1">
    <citation type="journal article" date="2021" name="Elife">
        <title>Chloroplast acquisition without the gene transfer in kleptoplastic sea slugs, Plakobranchus ocellatus.</title>
        <authorList>
            <person name="Maeda T."/>
            <person name="Takahashi S."/>
            <person name="Yoshida T."/>
            <person name="Shimamura S."/>
            <person name="Takaki Y."/>
            <person name="Nagai Y."/>
            <person name="Toyoda A."/>
            <person name="Suzuki Y."/>
            <person name="Arimoto A."/>
            <person name="Ishii H."/>
            <person name="Satoh N."/>
            <person name="Nishiyama T."/>
            <person name="Hasebe M."/>
            <person name="Maruyama T."/>
            <person name="Minagawa J."/>
            <person name="Obokata J."/>
            <person name="Shigenobu S."/>
        </authorList>
    </citation>
    <scope>NUCLEOTIDE SEQUENCE [LARGE SCALE GENOMIC DNA]</scope>
</reference>
<proteinExistence type="predicted"/>
<feature type="compositionally biased region" description="Acidic residues" evidence="1">
    <location>
        <begin position="17"/>
        <end position="35"/>
    </location>
</feature>
<evidence type="ECO:0000313" key="3">
    <source>
        <dbReference type="Proteomes" id="UP000762676"/>
    </source>
</evidence>
<dbReference type="EMBL" id="BMAT01000118">
    <property type="protein sequence ID" value="GFR59939.1"/>
    <property type="molecule type" value="Genomic_DNA"/>
</dbReference>
<name>A0AAV4EGQ1_9GAST</name>
<sequence>MAFEFLQLLTIDSNLDGNDESDIEVGEMDEEEDEFEPRPSFSQPRPASTPAVKEWRRYICETVIENNPQELGGIDENGDPICVEIDESKFFHRKYHRGQWREGH</sequence>
<dbReference type="AlphaFoldDB" id="A0AAV4EGQ1"/>